<dbReference type="EMBL" id="OU594942">
    <property type="protein sequence ID" value="CAG9276681.1"/>
    <property type="molecule type" value="Genomic_DNA"/>
</dbReference>
<accession>A0A8J9RYY8</accession>
<keyword evidence="1" id="KW-1133">Transmembrane helix</keyword>
<keyword evidence="1" id="KW-0812">Transmembrane</keyword>
<feature type="transmembrane region" description="Helical" evidence="1">
    <location>
        <begin position="291"/>
        <end position="311"/>
    </location>
</feature>
<reference evidence="2" key="1">
    <citation type="submission" date="2022-02" db="EMBL/GenBank/DDBJ databases">
        <authorList>
            <person name="Giguere J D."/>
        </authorList>
    </citation>
    <scope>NUCLEOTIDE SEQUENCE</scope>
    <source>
        <strain evidence="2">CCAP 1055/1</strain>
    </source>
</reference>
<dbReference type="AlphaFoldDB" id="A0A8J9RYY8"/>
<dbReference type="Proteomes" id="UP000836788">
    <property type="component" value="Chromosome 1"/>
</dbReference>
<keyword evidence="1" id="KW-0472">Membrane</keyword>
<protein>
    <submittedName>
        <fullName evidence="2">Uncharacterized protein</fullName>
    </submittedName>
</protein>
<name>A0A8J9RYY8_PHATR</name>
<sequence length="314" mass="35213">MMSKKSITLINMNPPYEMKATTLMMAAPHCTTGVQQVLVYETEIRIRDLVAGAAVETNKPLSVASFDAIYADSHTVVIPDAMFTEKSKVFKSEAFVKHGMEALGSFQKAGGNVIVFCVEGTLVIGDTLNRLFGTKWKIKFFESAAVEATDLAMATFGRFLPMQAHLKDGSYFIDCPNKEGLYRRIMNDKKTFDENFHAEDATFEKLGIEKDETMDCFNIEKSWENYVSKYTNRYCIALHQGRYMEGHVVWYGDRGQSDTMAYLFCKMLNLGSVSPDPSDTVKTKSKEKNGLDLAILLPLVAIIVAVLTRYITSK</sequence>
<organism evidence="2">
    <name type="scientific">Phaeodactylum tricornutum</name>
    <name type="common">Diatom</name>
    <dbReference type="NCBI Taxonomy" id="2850"/>
    <lineage>
        <taxon>Eukaryota</taxon>
        <taxon>Sar</taxon>
        <taxon>Stramenopiles</taxon>
        <taxon>Ochrophyta</taxon>
        <taxon>Bacillariophyta</taxon>
        <taxon>Bacillariophyceae</taxon>
        <taxon>Bacillariophycidae</taxon>
        <taxon>Naviculales</taxon>
        <taxon>Phaeodactylaceae</taxon>
        <taxon>Phaeodactylum</taxon>
    </lineage>
</organism>
<proteinExistence type="predicted"/>
<evidence type="ECO:0000256" key="1">
    <source>
        <dbReference type="SAM" id="Phobius"/>
    </source>
</evidence>
<gene>
    <name evidence="2" type="ORF">PTTT1_LOCUS1481</name>
</gene>
<evidence type="ECO:0000313" key="2">
    <source>
        <dbReference type="EMBL" id="CAG9276681.1"/>
    </source>
</evidence>